<evidence type="ECO:0000256" key="5">
    <source>
        <dbReference type="HAMAP-Rule" id="MF_00270"/>
    </source>
</evidence>
<dbReference type="RefSeq" id="WP_258790320.1">
    <property type="nucleotide sequence ID" value="NZ_JANUGQ010000029.1"/>
</dbReference>
<dbReference type="InterPro" id="IPR036870">
    <property type="entry name" value="Ribosomal_bS18_sf"/>
</dbReference>
<dbReference type="InterPro" id="IPR018275">
    <property type="entry name" value="Ribosomal_bS18_CS"/>
</dbReference>
<feature type="region of interest" description="Disordered" evidence="7">
    <location>
        <begin position="1"/>
        <end position="41"/>
    </location>
</feature>
<dbReference type="SUPFAM" id="SSF46911">
    <property type="entry name" value="Ribosomal protein S18"/>
    <property type="match status" value="1"/>
</dbReference>
<organism evidence="8 9">
    <name type="scientific">Streptomyces pyxinae</name>
    <dbReference type="NCBI Taxonomy" id="2970734"/>
    <lineage>
        <taxon>Bacteria</taxon>
        <taxon>Bacillati</taxon>
        <taxon>Actinomycetota</taxon>
        <taxon>Actinomycetes</taxon>
        <taxon>Kitasatosporales</taxon>
        <taxon>Streptomycetaceae</taxon>
        <taxon>Streptomyces</taxon>
    </lineage>
</organism>
<dbReference type="Pfam" id="PF01084">
    <property type="entry name" value="Ribosomal_S18"/>
    <property type="match status" value="1"/>
</dbReference>
<dbReference type="InterPro" id="IPR001648">
    <property type="entry name" value="Ribosomal_bS18"/>
</dbReference>
<sequence length="102" mass="11266">MTPPAPRHVSRPAPAAGRGSGSAGRRAAGGRAARSKPNPLDRDRITYIDYKDTDLLRKFLSDRGKIRSRRVTRVSAQQQRMLARAIKNAREMALLPYGSAPR</sequence>
<evidence type="ECO:0000256" key="2">
    <source>
        <dbReference type="ARBA" id="ARBA00022980"/>
    </source>
</evidence>
<dbReference type="EMBL" id="JANUGQ010000029">
    <property type="protein sequence ID" value="MCS0639010.1"/>
    <property type="molecule type" value="Genomic_DNA"/>
</dbReference>
<comment type="subunit">
    <text evidence="5">Part of the 30S ribosomal subunit. Forms a tight heterodimer with protein bS6.</text>
</comment>
<comment type="function">
    <text evidence="5">Binds as a heterodimer with protein bS6 to the central domain of the 16S rRNA, where it helps stabilize the platform of the 30S subunit.</text>
</comment>
<comment type="similarity">
    <text evidence="1 5 6">Belongs to the bacterial ribosomal protein bS18 family.</text>
</comment>
<evidence type="ECO:0000256" key="3">
    <source>
        <dbReference type="ARBA" id="ARBA00023274"/>
    </source>
</evidence>
<dbReference type="HAMAP" id="MF_00270">
    <property type="entry name" value="Ribosomal_bS18"/>
    <property type="match status" value="1"/>
</dbReference>
<protein>
    <recommendedName>
        <fullName evidence="4 5">Small ribosomal subunit protein bS18</fullName>
    </recommendedName>
</protein>
<accession>A0ABT2CNI8</accession>
<evidence type="ECO:0000256" key="1">
    <source>
        <dbReference type="ARBA" id="ARBA00005589"/>
    </source>
</evidence>
<evidence type="ECO:0000313" key="8">
    <source>
        <dbReference type="EMBL" id="MCS0639010.1"/>
    </source>
</evidence>
<evidence type="ECO:0000256" key="7">
    <source>
        <dbReference type="SAM" id="MobiDB-lite"/>
    </source>
</evidence>
<dbReference type="Proteomes" id="UP001431313">
    <property type="component" value="Unassembled WGS sequence"/>
</dbReference>
<dbReference type="GO" id="GO:0005840">
    <property type="term" value="C:ribosome"/>
    <property type="evidence" value="ECO:0007669"/>
    <property type="project" value="UniProtKB-KW"/>
</dbReference>
<dbReference type="PANTHER" id="PTHR13479">
    <property type="entry name" value="30S RIBOSOMAL PROTEIN S18"/>
    <property type="match status" value="1"/>
</dbReference>
<dbReference type="PROSITE" id="PS00057">
    <property type="entry name" value="RIBOSOMAL_S18"/>
    <property type="match status" value="1"/>
</dbReference>
<reference evidence="8" key="1">
    <citation type="submission" date="2022-08" db="EMBL/GenBank/DDBJ databases">
        <authorList>
            <person name="Somphong A."/>
            <person name="Phongsopitanun W."/>
        </authorList>
    </citation>
    <scope>NUCLEOTIDE SEQUENCE</scope>
    <source>
        <strain evidence="8">LP05-1</strain>
    </source>
</reference>
<keyword evidence="9" id="KW-1185">Reference proteome</keyword>
<dbReference type="NCBIfam" id="TIGR00165">
    <property type="entry name" value="S18"/>
    <property type="match status" value="1"/>
</dbReference>
<keyword evidence="5" id="KW-0694">RNA-binding</keyword>
<proteinExistence type="inferred from homology"/>
<evidence type="ECO:0000256" key="6">
    <source>
        <dbReference type="RuleBase" id="RU003910"/>
    </source>
</evidence>
<keyword evidence="3 5" id="KW-0687">Ribonucleoprotein</keyword>
<evidence type="ECO:0000313" key="9">
    <source>
        <dbReference type="Proteomes" id="UP001431313"/>
    </source>
</evidence>
<dbReference type="PRINTS" id="PR00974">
    <property type="entry name" value="RIBOSOMALS18"/>
</dbReference>
<keyword evidence="2 5" id="KW-0689">Ribosomal protein</keyword>
<feature type="compositionally biased region" description="Low complexity" evidence="7">
    <location>
        <begin position="11"/>
        <end position="32"/>
    </location>
</feature>
<name>A0ABT2CNI8_9ACTN</name>
<dbReference type="PANTHER" id="PTHR13479:SF40">
    <property type="entry name" value="SMALL RIBOSOMAL SUBUNIT PROTEIN BS18M"/>
    <property type="match status" value="1"/>
</dbReference>
<keyword evidence="5" id="KW-0699">rRNA-binding</keyword>
<evidence type="ECO:0000256" key="4">
    <source>
        <dbReference type="ARBA" id="ARBA00035141"/>
    </source>
</evidence>
<gene>
    <name evidence="5 8" type="primary">rpsR</name>
    <name evidence="8" type="ORF">NX801_25865</name>
</gene>
<comment type="caution">
    <text evidence="8">The sequence shown here is derived from an EMBL/GenBank/DDBJ whole genome shotgun (WGS) entry which is preliminary data.</text>
</comment>
<dbReference type="Gene3D" id="4.10.640.10">
    <property type="entry name" value="Ribosomal protein S18"/>
    <property type="match status" value="1"/>
</dbReference>